<dbReference type="NCBIfam" id="TIGR00741">
    <property type="entry name" value="yfiA"/>
    <property type="match status" value="1"/>
</dbReference>
<comment type="similarity">
    <text evidence="4">Belongs to the HPF/YfiA ribosome-associated protein family. Long HPF subfamily.</text>
</comment>
<evidence type="ECO:0000313" key="8">
    <source>
        <dbReference type="Proteomes" id="UP000595362"/>
    </source>
</evidence>
<dbReference type="Gene3D" id="3.30.505.50">
    <property type="entry name" value="Sigma 54 modulation/S30EA ribosomal protein, C-terminal domain"/>
    <property type="match status" value="1"/>
</dbReference>
<dbReference type="AlphaFoldDB" id="A0A7T5R288"/>
<dbReference type="PANTHER" id="PTHR33231">
    <property type="entry name" value="30S RIBOSOMAL PROTEIN"/>
    <property type="match status" value="1"/>
</dbReference>
<dbReference type="GO" id="GO:0022627">
    <property type="term" value="C:cytosolic small ribosomal subunit"/>
    <property type="evidence" value="ECO:0007669"/>
    <property type="project" value="TreeGrafter"/>
</dbReference>
<comment type="subcellular location">
    <subcellularLocation>
        <location evidence="4">Cytoplasm</location>
    </subcellularLocation>
</comment>
<dbReference type="Proteomes" id="UP000595362">
    <property type="component" value="Chromosome"/>
</dbReference>
<feature type="domain" description="Sigma 54 modulation/S30EA ribosomal protein C-terminal" evidence="6">
    <location>
        <begin position="136"/>
        <end position="189"/>
    </location>
</feature>
<comment type="subunit">
    <text evidence="2">Associates exclusively with 100S ribosomes, which are dimers of 70S ribosomes.</text>
</comment>
<evidence type="ECO:0000259" key="6">
    <source>
        <dbReference type="Pfam" id="PF16321"/>
    </source>
</evidence>
<accession>A0A7T5R288</accession>
<dbReference type="InterPro" id="IPR034694">
    <property type="entry name" value="HPF_long/plastid"/>
</dbReference>
<comment type="subunit">
    <text evidence="4">Interacts with 100S ribosomes.</text>
</comment>
<gene>
    <name evidence="7" type="primary">raiA</name>
    <name evidence="4" type="synonym">hpf</name>
    <name evidence="7" type="ORF">HYS17_00115</name>
</gene>
<reference evidence="7 8" key="1">
    <citation type="submission" date="2020-07" db="EMBL/GenBank/DDBJ databases">
        <title>Huge and variable diversity of episymbiotic CPR bacteria and DPANN archaea in groundwater ecosystems.</title>
        <authorList>
            <person name="He C.Y."/>
            <person name="Keren R."/>
            <person name="Whittaker M."/>
            <person name="Farag I.F."/>
            <person name="Doudna J."/>
            <person name="Cate J.H.D."/>
            <person name="Banfield J.F."/>
        </authorList>
    </citation>
    <scope>NUCLEOTIDE SEQUENCE [LARGE SCALE GENOMIC DNA]</scope>
    <source>
        <strain evidence="7">NC_groundwater_70_Ag_B-0.1um_54_66</strain>
    </source>
</reference>
<dbReference type="SUPFAM" id="SSF69754">
    <property type="entry name" value="Ribosome binding protein Y (YfiA homologue)"/>
    <property type="match status" value="1"/>
</dbReference>
<feature type="compositionally biased region" description="Basic and acidic residues" evidence="5">
    <location>
        <begin position="99"/>
        <end position="117"/>
    </location>
</feature>
<proteinExistence type="inferred from homology"/>
<evidence type="ECO:0000256" key="3">
    <source>
        <dbReference type="ARBA" id="ARBA00041148"/>
    </source>
</evidence>
<dbReference type="CDD" id="cd00552">
    <property type="entry name" value="RaiA"/>
    <property type="match status" value="1"/>
</dbReference>
<dbReference type="Pfam" id="PF16321">
    <property type="entry name" value="Ribosom_S30AE_C"/>
    <property type="match status" value="1"/>
</dbReference>
<feature type="compositionally biased region" description="Basic residues" evidence="5">
    <location>
        <begin position="211"/>
        <end position="249"/>
    </location>
</feature>
<dbReference type="InterPro" id="IPR003489">
    <property type="entry name" value="RHF/RaiA"/>
</dbReference>
<dbReference type="EMBL" id="CP066681">
    <property type="protein sequence ID" value="QQG36233.1"/>
    <property type="molecule type" value="Genomic_DNA"/>
</dbReference>
<organism evidence="7 8">
    <name type="scientific">Micavibrio aeruginosavorus</name>
    <dbReference type="NCBI Taxonomy" id="349221"/>
    <lineage>
        <taxon>Bacteria</taxon>
        <taxon>Pseudomonadati</taxon>
        <taxon>Bdellovibrionota</taxon>
        <taxon>Bdellovibrionia</taxon>
        <taxon>Bdellovibrionales</taxon>
        <taxon>Pseudobdellovibrionaceae</taxon>
        <taxon>Micavibrio</taxon>
    </lineage>
</organism>
<feature type="region of interest" description="Disordered" evidence="5">
    <location>
        <begin position="98"/>
        <end position="132"/>
    </location>
</feature>
<dbReference type="HAMAP" id="MF_00839">
    <property type="entry name" value="HPF"/>
    <property type="match status" value="1"/>
</dbReference>
<dbReference type="GO" id="GO:0043024">
    <property type="term" value="F:ribosomal small subunit binding"/>
    <property type="evidence" value="ECO:0007669"/>
    <property type="project" value="TreeGrafter"/>
</dbReference>
<dbReference type="InterPro" id="IPR038416">
    <property type="entry name" value="Ribosom_S30AE_C_sf"/>
</dbReference>
<dbReference type="InterPro" id="IPR050574">
    <property type="entry name" value="HPF/YfiA_ribosome-assoc"/>
</dbReference>
<evidence type="ECO:0000313" key="7">
    <source>
        <dbReference type="EMBL" id="QQG36233.1"/>
    </source>
</evidence>
<evidence type="ECO:0000256" key="5">
    <source>
        <dbReference type="SAM" id="MobiDB-lite"/>
    </source>
</evidence>
<sequence length="249" mass="27300">MHITVQGKQMNVGDALRTHVTNKLEDMNSKYFNHGTDANITFSKEGHGHGLIRAHISVRVGSSIMVMADAEEGDAYLAFDTAAEKAAKQLRRYKRRLRDHHDRLQRTPESDMLKARDYTLSSNDSDEEGDLPKGDEALVIAEMTTHIPTLTVSEAVMRLDLAHQNAFLFRSAKHGGINMVYRRADGNIGWVDPGLAASLPKASSKATTKAPAKKVATKKSAAKSNVKKLPAKKKAAAKKTTAKTARKRA</sequence>
<feature type="region of interest" description="Disordered" evidence="5">
    <location>
        <begin position="201"/>
        <end position="249"/>
    </location>
</feature>
<name>A0A7T5R288_9BACT</name>
<keyword evidence="4" id="KW-0963">Cytoplasm</keyword>
<comment type="function">
    <text evidence="4">Required for dimerization of active 70S ribosomes into 100S ribosomes in stationary phase; 100S ribosomes are translationally inactive and sometimes present during exponential growth.</text>
</comment>
<dbReference type="InterPro" id="IPR032528">
    <property type="entry name" value="Ribosom_S30AE_C"/>
</dbReference>
<dbReference type="Pfam" id="PF02482">
    <property type="entry name" value="Ribosomal_S30AE"/>
    <property type="match status" value="1"/>
</dbReference>
<dbReference type="GO" id="GO:0045900">
    <property type="term" value="P:negative regulation of translational elongation"/>
    <property type="evidence" value="ECO:0007669"/>
    <property type="project" value="TreeGrafter"/>
</dbReference>
<evidence type="ECO:0000256" key="2">
    <source>
        <dbReference type="ARBA" id="ARBA00038695"/>
    </source>
</evidence>
<keyword evidence="1 4" id="KW-0810">Translation regulation</keyword>
<dbReference type="InterPro" id="IPR036567">
    <property type="entry name" value="RHF-like"/>
</dbReference>
<evidence type="ECO:0000256" key="4">
    <source>
        <dbReference type="HAMAP-Rule" id="MF_00839"/>
    </source>
</evidence>
<dbReference type="PANTHER" id="PTHR33231:SF1">
    <property type="entry name" value="30S RIBOSOMAL PROTEIN"/>
    <property type="match status" value="1"/>
</dbReference>
<protein>
    <recommendedName>
        <fullName evidence="3 4">Ribosome hibernation promoting factor</fullName>
        <shortName evidence="4">HPF</shortName>
    </recommendedName>
</protein>
<feature type="compositionally biased region" description="Low complexity" evidence="5">
    <location>
        <begin position="201"/>
        <end position="210"/>
    </location>
</feature>
<evidence type="ECO:0000256" key="1">
    <source>
        <dbReference type="ARBA" id="ARBA00022845"/>
    </source>
</evidence>
<dbReference type="Gene3D" id="3.30.160.100">
    <property type="entry name" value="Ribosome hibernation promotion factor-like"/>
    <property type="match status" value="1"/>
</dbReference>